<dbReference type="GO" id="GO:0006352">
    <property type="term" value="P:DNA-templated transcription initiation"/>
    <property type="evidence" value="ECO:0007669"/>
    <property type="project" value="InterPro"/>
</dbReference>
<evidence type="ECO:0000256" key="2">
    <source>
        <dbReference type="ARBA" id="ARBA00023015"/>
    </source>
</evidence>
<dbReference type="InterPro" id="IPR036388">
    <property type="entry name" value="WH-like_DNA-bd_sf"/>
</dbReference>
<evidence type="ECO:0000313" key="5">
    <source>
        <dbReference type="EMBL" id="QCK15760.1"/>
    </source>
</evidence>
<dbReference type="Proteomes" id="UP000298616">
    <property type="component" value="Chromosome"/>
</dbReference>
<dbReference type="RefSeq" id="WP_137091356.1">
    <property type="nucleotide sequence ID" value="NZ_CP028923.1"/>
</dbReference>
<dbReference type="AlphaFoldDB" id="A0A4D7JQJ6"/>
<dbReference type="SUPFAM" id="SSF88659">
    <property type="entry name" value="Sigma3 and sigma4 domains of RNA polymerase sigma factors"/>
    <property type="match status" value="1"/>
</dbReference>
<dbReference type="Gene3D" id="1.10.1740.10">
    <property type="match status" value="1"/>
</dbReference>
<dbReference type="InterPro" id="IPR014284">
    <property type="entry name" value="RNA_pol_sigma-70_dom"/>
</dbReference>
<gene>
    <name evidence="5" type="ORF">DCC35_13910</name>
</gene>
<evidence type="ECO:0000256" key="4">
    <source>
        <dbReference type="ARBA" id="ARBA00023163"/>
    </source>
</evidence>
<dbReference type="OrthoDB" id="1099849at2"/>
<protein>
    <recommendedName>
        <fullName evidence="7">RNA polymerase subunit sigma-70</fullName>
    </recommendedName>
</protein>
<organism evidence="5 6">
    <name type="scientific">Mangrovivirga cuniculi</name>
    <dbReference type="NCBI Taxonomy" id="2715131"/>
    <lineage>
        <taxon>Bacteria</taxon>
        <taxon>Pseudomonadati</taxon>
        <taxon>Bacteroidota</taxon>
        <taxon>Cytophagia</taxon>
        <taxon>Cytophagales</taxon>
        <taxon>Mangrovivirgaceae</taxon>
        <taxon>Mangrovivirga</taxon>
    </lineage>
</organism>
<keyword evidence="4" id="KW-0804">Transcription</keyword>
<dbReference type="GO" id="GO:0016987">
    <property type="term" value="F:sigma factor activity"/>
    <property type="evidence" value="ECO:0007669"/>
    <property type="project" value="UniProtKB-KW"/>
</dbReference>
<evidence type="ECO:0008006" key="7">
    <source>
        <dbReference type="Google" id="ProtNLM"/>
    </source>
</evidence>
<reference evidence="5 6" key="1">
    <citation type="submission" date="2018-04" db="EMBL/GenBank/DDBJ databases">
        <title>Complete genome uncultured novel isolate.</title>
        <authorList>
            <person name="Merlino G."/>
        </authorList>
    </citation>
    <scope>NUCLEOTIDE SEQUENCE [LARGE SCALE GENOMIC DNA]</scope>
    <source>
        <strain evidence="6">R1DC9</strain>
    </source>
</reference>
<comment type="similarity">
    <text evidence="1">Belongs to the sigma-70 factor family. ECF subfamily.</text>
</comment>
<dbReference type="EMBL" id="CP028923">
    <property type="protein sequence ID" value="QCK15760.1"/>
    <property type="molecule type" value="Genomic_DNA"/>
</dbReference>
<evidence type="ECO:0000313" key="6">
    <source>
        <dbReference type="Proteomes" id="UP000298616"/>
    </source>
</evidence>
<dbReference type="PANTHER" id="PTHR43133:SF46">
    <property type="entry name" value="RNA POLYMERASE SIGMA-70 FACTOR ECF SUBFAMILY"/>
    <property type="match status" value="1"/>
</dbReference>
<dbReference type="InterPro" id="IPR039425">
    <property type="entry name" value="RNA_pol_sigma-70-like"/>
</dbReference>
<dbReference type="KEGG" id="fpf:DCC35_13910"/>
<dbReference type="PANTHER" id="PTHR43133">
    <property type="entry name" value="RNA POLYMERASE ECF-TYPE SIGMA FACTO"/>
    <property type="match status" value="1"/>
</dbReference>
<evidence type="ECO:0000256" key="1">
    <source>
        <dbReference type="ARBA" id="ARBA00010641"/>
    </source>
</evidence>
<dbReference type="SUPFAM" id="SSF88946">
    <property type="entry name" value="Sigma2 domain of RNA polymerase sigma factors"/>
    <property type="match status" value="1"/>
</dbReference>
<dbReference type="InterPro" id="IPR013324">
    <property type="entry name" value="RNA_pol_sigma_r3/r4-like"/>
</dbReference>
<keyword evidence="3" id="KW-0731">Sigma factor</keyword>
<dbReference type="Gene3D" id="1.10.10.10">
    <property type="entry name" value="Winged helix-like DNA-binding domain superfamily/Winged helix DNA-binding domain"/>
    <property type="match status" value="1"/>
</dbReference>
<name>A0A4D7JQJ6_9BACT</name>
<dbReference type="InterPro" id="IPR013325">
    <property type="entry name" value="RNA_pol_sigma_r2"/>
</dbReference>
<sequence length="188" mass="22350">MNRQDVKISNNDLLFSIRNGDESLLKKLYEDHRSKFIGWFMKNHSLERDIILEIYHRAFTIFYFNIKDDKIRTLDSTIETYLFGIGKNLVKAEYRNLKVSSPLDDVSGIDLSIRDYDDNEEEIERKNYIKSVLNKLKDPCKKILQLYYFRNFSMESIANELGYKNEAVAKKKKCLCLQKIREELVNNQ</sequence>
<accession>A0A4D7JQJ6</accession>
<keyword evidence="6" id="KW-1185">Reference proteome</keyword>
<dbReference type="NCBIfam" id="TIGR02937">
    <property type="entry name" value="sigma70-ECF"/>
    <property type="match status" value="1"/>
</dbReference>
<evidence type="ECO:0000256" key="3">
    <source>
        <dbReference type="ARBA" id="ARBA00023082"/>
    </source>
</evidence>
<keyword evidence="2" id="KW-0805">Transcription regulation</keyword>
<proteinExistence type="inferred from homology"/>